<accession>A0A3Q7NA07</accession>
<evidence type="ECO:0000256" key="1">
    <source>
        <dbReference type="SAM" id="MobiDB-lite"/>
    </source>
</evidence>
<protein>
    <submittedName>
        <fullName evidence="3">Uncharacterized protein</fullName>
    </submittedName>
</protein>
<organism evidence="2 3">
    <name type="scientific">Callorhinus ursinus</name>
    <name type="common">Northern fur seal</name>
    <dbReference type="NCBI Taxonomy" id="34884"/>
    <lineage>
        <taxon>Eukaryota</taxon>
        <taxon>Metazoa</taxon>
        <taxon>Chordata</taxon>
        <taxon>Craniata</taxon>
        <taxon>Vertebrata</taxon>
        <taxon>Euteleostomi</taxon>
        <taxon>Mammalia</taxon>
        <taxon>Eutheria</taxon>
        <taxon>Laurasiatheria</taxon>
        <taxon>Carnivora</taxon>
        <taxon>Caniformia</taxon>
        <taxon>Pinnipedia</taxon>
        <taxon>Otariidae</taxon>
        <taxon>Callorhinus</taxon>
    </lineage>
</organism>
<name>A0A3Q7NA07_CALUR</name>
<feature type="compositionally biased region" description="Basic residues" evidence="1">
    <location>
        <begin position="187"/>
        <end position="196"/>
    </location>
</feature>
<reference key="1">
    <citation type="submission" date="2019-01" db="UniProtKB">
        <authorList>
            <consortium name="RefSeq"/>
        </authorList>
    </citation>
    <scope>IDENTIFICATION</scope>
</reference>
<gene>
    <name evidence="3" type="primary">LOC112815247</name>
</gene>
<dbReference type="AlphaFoldDB" id="A0A3Q7NA07"/>
<reference evidence="3" key="2">
    <citation type="submission" date="2025-08" db="UniProtKB">
        <authorList>
            <consortium name="RefSeq"/>
        </authorList>
    </citation>
    <scope>IDENTIFICATION</scope>
    <source>
        <tissue evidence="3">Blood</tissue>
    </source>
</reference>
<feature type="compositionally biased region" description="Low complexity" evidence="1">
    <location>
        <begin position="103"/>
        <end position="114"/>
    </location>
</feature>
<feature type="compositionally biased region" description="Low complexity" evidence="1">
    <location>
        <begin position="146"/>
        <end position="163"/>
    </location>
</feature>
<dbReference type="Proteomes" id="UP000286641">
    <property type="component" value="Unplaced"/>
</dbReference>
<feature type="region of interest" description="Disordered" evidence="1">
    <location>
        <begin position="1"/>
        <end position="31"/>
    </location>
</feature>
<keyword evidence="2" id="KW-1185">Reference proteome</keyword>
<feature type="compositionally biased region" description="Basic residues" evidence="1">
    <location>
        <begin position="134"/>
        <end position="145"/>
    </location>
</feature>
<dbReference type="RefSeq" id="XP_025716839.1">
    <property type="nucleotide sequence ID" value="XM_025861054.1"/>
</dbReference>
<sequence>MSPPVLGTLPGREASGTPDPSGSPAPRAQAPLSLSSLYAHVPCVPTTRPVHPVVAHLERSSPLHYGLPVAPTVRPPPRWPPEGASARWTAQAPSGPRAQDGSAAASEGRAAAPAKLPEAPGRAARVLHPSSRGRPARPLRPRRPSVPRGPAFLVRRAAASRSRGPLRRRPGGLRGPRSKMAAAGSVRRGRRRPRRQ</sequence>
<feature type="region of interest" description="Disordered" evidence="1">
    <location>
        <begin position="62"/>
        <end position="196"/>
    </location>
</feature>
<evidence type="ECO:0000313" key="2">
    <source>
        <dbReference type="Proteomes" id="UP000286641"/>
    </source>
</evidence>
<proteinExistence type="predicted"/>
<dbReference type="InParanoid" id="A0A3Q7NA07"/>
<evidence type="ECO:0000313" key="3">
    <source>
        <dbReference type="RefSeq" id="XP_025716839.1"/>
    </source>
</evidence>